<gene>
    <name evidence="5" type="ORF">CXZ10_06100</name>
</gene>
<dbReference type="EMBL" id="PJNW01000002">
    <property type="protein sequence ID" value="PKR90916.1"/>
    <property type="molecule type" value="Genomic_DNA"/>
</dbReference>
<dbReference type="GO" id="GO:0043709">
    <property type="term" value="P:cell adhesion involved in single-species biofilm formation"/>
    <property type="evidence" value="ECO:0007669"/>
    <property type="project" value="TreeGrafter"/>
</dbReference>
<keyword evidence="3" id="KW-0472">Membrane</keyword>
<dbReference type="Gene3D" id="3.30.70.270">
    <property type="match status" value="1"/>
</dbReference>
<evidence type="ECO:0000256" key="2">
    <source>
        <dbReference type="ARBA" id="ARBA00034247"/>
    </source>
</evidence>
<dbReference type="PANTHER" id="PTHR45138">
    <property type="entry name" value="REGULATORY COMPONENTS OF SENSORY TRANSDUCTION SYSTEM"/>
    <property type="match status" value="1"/>
</dbReference>
<feature type="transmembrane region" description="Helical" evidence="3">
    <location>
        <begin position="107"/>
        <end position="128"/>
    </location>
</feature>
<dbReference type="SMART" id="SM00267">
    <property type="entry name" value="GGDEF"/>
    <property type="match status" value="1"/>
</dbReference>
<feature type="transmembrane region" description="Helical" evidence="3">
    <location>
        <begin position="134"/>
        <end position="154"/>
    </location>
</feature>
<keyword evidence="3" id="KW-1133">Transmembrane helix</keyword>
<dbReference type="NCBIfam" id="TIGR00254">
    <property type="entry name" value="GGDEF"/>
    <property type="match status" value="1"/>
</dbReference>
<feature type="transmembrane region" description="Helical" evidence="3">
    <location>
        <begin position="203"/>
        <end position="225"/>
    </location>
</feature>
<dbReference type="GO" id="GO:0005886">
    <property type="term" value="C:plasma membrane"/>
    <property type="evidence" value="ECO:0007669"/>
    <property type="project" value="TreeGrafter"/>
</dbReference>
<name>A0A1I4Q6F4_9HYPH</name>
<accession>A0A1I4Q6F4</accession>
<comment type="caution">
    <text evidence="5">The sequence shown here is derived from an EMBL/GenBank/DDBJ whole genome shotgun (WGS) entry which is preliminary data.</text>
</comment>
<dbReference type="CDD" id="cd01949">
    <property type="entry name" value="GGDEF"/>
    <property type="match status" value="1"/>
</dbReference>
<dbReference type="GO" id="GO:1902201">
    <property type="term" value="P:negative regulation of bacterial-type flagellum-dependent cell motility"/>
    <property type="evidence" value="ECO:0007669"/>
    <property type="project" value="TreeGrafter"/>
</dbReference>
<dbReference type="PANTHER" id="PTHR45138:SF9">
    <property type="entry name" value="DIGUANYLATE CYCLASE DGCM-RELATED"/>
    <property type="match status" value="1"/>
</dbReference>
<feature type="transmembrane region" description="Helical" evidence="3">
    <location>
        <begin position="161"/>
        <end position="183"/>
    </location>
</feature>
<dbReference type="PROSITE" id="PS50887">
    <property type="entry name" value="GGDEF"/>
    <property type="match status" value="1"/>
</dbReference>
<dbReference type="Proteomes" id="UP000233491">
    <property type="component" value="Unassembled WGS sequence"/>
</dbReference>
<comment type="catalytic activity">
    <reaction evidence="2">
        <text>2 GTP = 3',3'-c-di-GMP + 2 diphosphate</text>
        <dbReference type="Rhea" id="RHEA:24898"/>
        <dbReference type="ChEBI" id="CHEBI:33019"/>
        <dbReference type="ChEBI" id="CHEBI:37565"/>
        <dbReference type="ChEBI" id="CHEBI:58805"/>
        <dbReference type="EC" id="2.7.7.65"/>
    </reaction>
</comment>
<dbReference type="SUPFAM" id="SSF55073">
    <property type="entry name" value="Nucleotide cyclase"/>
    <property type="match status" value="1"/>
</dbReference>
<evidence type="ECO:0000313" key="5">
    <source>
        <dbReference type="EMBL" id="PKR90916.1"/>
    </source>
</evidence>
<dbReference type="Pfam" id="PF00990">
    <property type="entry name" value="GGDEF"/>
    <property type="match status" value="1"/>
</dbReference>
<evidence type="ECO:0000313" key="6">
    <source>
        <dbReference type="Proteomes" id="UP000233491"/>
    </source>
</evidence>
<feature type="transmembrane region" description="Helical" evidence="3">
    <location>
        <begin position="73"/>
        <end position="95"/>
    </location>
</feature>
<evidence type="ECO:0000256" key="1">
    <source>
        <dbReference type="ARBA" id="ARBA00012528"/>
    </source>
</evidence>
<keyword evidence="3" id="KW-0812">Transmembrane</keyword>
<protein>
    <recommendedName>
        <fullName evidence="1">diguanylate cyclase</fullName>
        <ecNumber evidence="1">2.7.7.65</ecNumber>
    </recommendedName>
</protein>
<reference evidence="5 6" key="1">
    <citation type="submission" date="2017-12" db="EMBL/GenBank/DDBJ databases">
        <title>Anaerobic carbon monoxide metabolism by Pleomorphomonas carboxyditropha sp. nov., a new mesophilic hydrogenogenic carboxidotroph.</title>
        <authorList>
            <person name="Esquivel-Elizondo S."/>
            <person name="Krajmalnik-Brown R."/>
        </authorList>
    </citation>
    <scope>NUCLEOTIDE SEQUENCE [LARGE SCALE GENOMIC DNA]</scope>
    <source>
        <strain evidence="5 6">R5-392</strain>
    </source>
</reference>
<dbReference type="EC" id="2.7.7.65" evidence="1"/>
<feature type="domain" description="GGDEF" evidence="4">
    <location>
        <begin position="264"/>
        <end position="397"/>
    </location>
</feature>
<dbReference type="GO" id="GO:0052621">
    <property type="term" value="F:diguanylate cyclase activity"/>
    <property type="evidence" value="ECO:0007669"/>
    <property type="project" value="UniProtKB-EC"/>
</dbReference>
<dbReference type="PROSITE" id="PS51257">
    <property type="entry name" value="PROKAR_LIPOPROTEIN"/>
    <property type="match status" value="1"/>
</dbReference>
<feature type="transmembrane region" description="Helical" evidence="3">
    <location>
        <begin position="20"/>
        <end position="39"/>
    </location>
</feature>
<dbReference type="FunFam" id="3.30.70.270:FF:000001">
    <property type="entry name" value="Diguanylate cyclase domain protein"/>
    <property type="match status" value="1"/>
</dbReference>
<feature type="transmembrane region" description="Helical" evidence="3">
    <location>
        <begin position="46"/>
        <end position="67"/>
    </location>
</feature>
<evidence type="ECO:0000259" key="4">
    <source>
        <dbReference type="PROSITE" id="PS50887"/>
    </source>
</evidence>
<dbReference type="InterPro" id="IPR029787">
    <property type="entry name" value="Nucleotide_cyclase"/>
</dbReference>
<dbReference type="InterPro" id="IPR050469">
    <property type="entry name" value="Diguanylate_Cyclase"/>
</dbReference>
<proteinExistence type="predicted"/>
<organism evidence="5 6">
    <name type="scientific">Pleomorphomonas diazotrophica</name>
    <dbReference type="NCBI Taxonomy" id="1166257"/>
    <lineage>
        <taxon>Bacteria</taxon>
        <taxon>Pseudomonadati</taxon>
        <taxon>Pseudomonadota</taxon>
        <taxon>Alphaproteobacteria</taxon>
        <taxon>Hyphomicrobiales</taxon>
        <taxon>Pleomorphomonadaceae</taxon>
        <taxon>Pleomorphomonas</taxon>
    </lineage>
</organism>
<dbReference type="InterPro" id="IPR000160">
    <property type="entry name" value="GGDEF_dom"/>
</dbReference>
<dbReference type="InterPro" id="IPR043128">
    <property type="entry name" value="Rev_trsase/Diguanyl_cyclase"/>
</dbReference>
<keyword evidence="6" id="KW-1185">Reference proteome</keyword>
<evidence type="ECO:0000256" key="3">
    <source>
        <dbReference type="SAM" id="Phobius"/>
    </source>
</evidence>
<sequence>MSVDTEKDPVVSTLLHVPSLLIAAAVTGACVSASHLLTWRAVRNEVSVLLWGIAYGLTTLSMVMAGLRGAIPAFLSVVVSNTFLLLALGLVWLGYRRFLGKVGRHDLLLAALGGLAWLAFACDRQLFADINLRVHVVSAIQFIYLLMVASDLVAHQRKEPLPALSLTTAAIVVQQALLLARVIYLLISPLNSSTAVLPTGTPIALTLIGSTGFIVFFGVLQLALVGQRSERRYRMAAETDGLTGLANRRRFLDDVLSHLAGAPNRGALILFDLDHFKRINDTHGHLTGDRALVEFAGILANATPDRAVAARIGGEEFALFLPDGDATTATVLAEHIRQLTRAFALKTVKDQLRITVSVGVADIAEVGPDYEALHSAADVALYKAKSDGRDRVAVYRWCPPRRQIAVACDDRVGKAVSAAV</sequence>
<dbReference type="AlphaFoldDB" id="A0A1I4Q6F4"/>